<dbReference type="OrthoDB" id="9814255at2"/>
<keyword evidence="7 9" id="KW-1133">Transmembrane helix</keyword>
<dbReference type="InterPro" id="IPR017835">
    <property type="entry name" value="Hopen-assoc_HpnI"/>
</dbReference>
<evidence type="ECO:0000256" key="8">
    <source>
        <dbReference type="ARBA" id="ARBA00023136"/>
    </source>
</evidence>
<keyword evidence="4" id="KW-0328">Glycosyltransferase</keyword>
<evidence type="ECO:0000313" key="10">
    <source>
        <dbReference type="EMBL" id="RKP51815.1"/>
    </source>
</evidence>
<dbReference type="Gene3D" id="3.90.550.10">
    <property type="entry name" value="Spore Coat Polysaccharide Biosynthesis Protein SpsA, Chain A"/>
    <property type="match status" value="1"/>
</dbReference>
<evidence type="ECO:0000313" key="11">
    <source>
        <dbReference type="Proteomes" id="UP000270342"/>
    </source>
</evidence>
<dbReference type="PANTHER" id="PTHR12726:SF0">
    <property type="entry name" value="CERAMIDE GLUCOSYLTRANSFERASE"/>
    <property type="match status" value="1"/>
</dbReference>
<dbReference type="InterPro" id="IPR025993">
    <property type="entry name" value="Ceramide_glucosylTrfase"/>
</dbReference>
<organism evidence="10 11">
    <name type="scientific">Pararobbsia silviterrae</name>
    <dbReference type="NCBI Taxonomy" id="1792498"/>
    <lineage>
        <taxon>Bacteria</taxon>
        <taxon>Pseudomonadati</taxon>
        <taxon>Pseudomonadota</taxon>
        <taxon>Betaproteobacteria</taxon>
        <taxon>Burkholderiales</taxon>
        <taxon>Burkholderiaceae</taxon>
        <taxon>Pararobbsia</taxon>
    </lineage>
</organism>
<dbReference type="CDD" id="cd02520">
    <property type="entry name" value="Glucosylceramide_synthase"/>
    <property type="match status" value="1"/>
</dbReference>
<dbReference type="NCBIfam" id="TIGR03472">
    <property type="entry name" value="HpnI"/>
    <property type="match status" value="1"/>
</dbReference>
<accession>A0A494XM89</accession>
<evidence type="ECO:0000256" key="9">
    <source>
        <dbReference type="SAM" id="Phobius"/>
    </source>
</evidence>
<evidence type="ECO:0000256" key="7">
    <source>
        <dbReference type="ARBA" id="ARBA00022989"/>
    </source>
</evidence>
<protein>
    <submittedName>
        <fullName evidence="10">Glycosyltransferase</fullName>
    </submittedName>
</protein>
<dbReference type="GO" id="GO:0016020">
    <property type="term" value="C:membrane"/>
    <property type="evidence" value="ECO:0007669"/>
    <property type="project" value="UniProtKB-SubCell"/>
</dbReference>
<proteinExistence type="predicted"/>
<sequence>MTDATWWIHSIGYGLCVAGAAYACGAAFALERFQPRKPAPAGAATRAVSVLKPLCGAEPRLLSNLDTFCRQTHPDYEIVFGVRSPVDPAIAVVETLRAMHPSRDITLVVDPSVHGSNPKVSNLINIASHARHDWLVLADSDISVDPDYLVDVCAPLADPCVGVVTCLYHARSASGFWARMGGEFIDGWFAPSVRVSAAMGSRNFGFGATLALRRDTLSAIGGFEALRNRLADDFWLAEYARRQGLHTVLSSVVVHTDVTEQRFAHLWQREIRWLRTIRTLNPVGFAFVFVTFSWPLIALGACLSHATPGFAIAGIGAAARLVSRWRTRARGDAGPPRLLDLALGPIRDLLLAAQWIAAFTGDHVLWRNTSLSLHDKAVDTSHPNAFE</sequence>
<feature type="transmembrane region" description="Helical" evidence="9">
    <location>
        <begin position="279"/>
        <end position="297"/>
    </location>
</feature>
<keyword evidence="6 9" id="KW-0812">Transmembrane</keyword>
<comment type="subcellular location">
    <subcellularLocation>
        <location evidence="1">Membrane</location>
        <topology evidence="1">Multi-pass membrane protein</topology>
    </subcellularLocation>
</comment>
<dbReference type="SUPFAM" id="SSF53448">
    <property type="entry name" value="Nucleotide-diphospho-sugar transferases"/>
    <property type="match status" value="1"/>
</dbReference>
<evidence type="ECO:0000256" key="5">
    <source>
        <dbReference type="ARBA" id="ARBA00022679"/>
    </source>
</evidence>
<keyword evidence="11" id="KW-1185">Reference proteome</keyword>
<dbReference type="RefSeq" id="WP_121088218.1">
    <property type="nucleotide sequence ID" value="NZ_RBZU01000008.1"/>
</dbReference>
<dbReference type="GO" id="GO:0006679">
    <property type="term" value="P:glucosylceramide biosynthetic process"/>
    <property type="evidence" value="ECO:0007669"/>
    <property type="project" value="TreeGrafter"/>
</dbReference>
<comment type="pathway">
    <text evidence="2">Lipid metabolism; sphingolipid metabolism.</text>
</comment>
<dbReference type="GO" id="GO:0008120">
    <property type="term" value="F:ceramide glucosyltransferase activity"/>
    <property type="evidence" value="ECO:0007669"/>
    <property type="project" value="TreeGrafter"/>
</dbReference>
<evidence type="ECO:0000256" key="1">
    <source>
        <dbReference type="ARBA" id="ARBA00004141"/>
    </source>
</evidence>
<dbReference type="Proteomes" id="UP000270342">
    <property type="component" value="Unassembled WGS sequence"/>
</dbReference>
<feature type="transmembrane region" description="Helical" evidence="9">
    <location>
        <begin position="303"/>
        <end position="322"/>
    </location>
</feature>
<gene>
    <name evidence="10" type="ORF">D7S86_17820</name>
</gene>
<dbReference type="EMBL" id="RBZU01000008">
    <property type="protein sequence ID" value="RKP51815.1"/>
    <property type="molecule type" value="Genomic_DNA"/>
</dbReference>
<feature type="transmembrane region" description="Helical" evidence="9">
    <location>
        <begin position="6"/>
        <end position="30"/>
    </location>
</feature>
<dbReference type="AlphaFoldDB" id="A0A494XM89"/>
<keyword evidence="8 9" id="KW-0472">Membrane</keyword>
<evidence type="ECO:0000256" key="3">
    <source>
        <dbReference type="ARBA" id="ARBA00004991"/>
    </source>
</evidence>
<comment type="pathway">
    <text evidence="3">Sphingolipid metabolism.</text>
</comment>
<name>A0A494XM89_9BURK</name>
<dbReference type="Pfam" id="PF13506">
    <property type="entry name" value="Glyco_transf_21"/>
    <property type="match status" value="1"/>
</dbReference>
<reference evidence="10 11" key="1">
    <citation type="submission" date="2018-10" db="EMBL/GenBank/DDBJ databases">
        <title>Robbsia sp. DHC34, isolated from soil.</title>
        <authorList>
            <person name="Gao Z.-H."/>
            <person name="Qiu L.-H."/>
        </authorList>
    </citation>
    <scope>NUCLEOTIDE SEQUENCE [LARGE SCALE GENOMIC DNA]</scope>
    <source>
        <strain evidence="10 11">DHC34</strain>
    </source>
</reference>
<evidence type="ECO:0000256" key="2">
    <source>
        <dbReference type="ARBA" id="ARBA00004760"/>
    </source>
</evidence>
<evidence type="ECO:0000256" key="4">
    <source>
        <dbReference type="ARBA" id="ARBA00022676"/>
    </source>
</evidence>
<dbReference type="InterPro" id="IPR029044">
    <property type="entry name" value="Nucleotide-diphossugar_trans"/>
</dbReference>
<dbReference type="PANTHER" id="PTHR12726">
    <property type="entry name" value="CERAMIDE GLUCOSYLTRANSFERASE"/>
    <property type="match status" value="1"/>
</dbReference>
<keyword evidence="5 10" id="KW-0808">Transferase</keyword>
<comment type="caution">
    <text evidence="10">The sequence shown here is derived from an EMBL/GenBank/DDBJ whole genome shotgun (WGS) entry which is preliminary data.</text>
</comment>
<evidence type="ECO:0000256" key="6">
    <source>
        <dbReference type="ARBA" id="ARBA00022692"/>
    </source>
</evidence>